<sequence length="189" mass="20110">MNSKLTLAMNAPDTPKFLATSIHILPLTTPWQDGPSTPRPSVQPPAGIPSKQLQAATAAPQGAVARLDHPRHHRPIPLPVPHQAGVISQARCDSESKSPWTPVPHSDSDDARFCSLPPVGCIYVGCTVRRVPRTVNAAASQLRTGLTKKRRKRGCGHGARGQQLLQHQASASSIRRPGGTASVSNCLRG</sequence>
<gene>
    <name evidence="2" type="ORF">EVG20_g8420</name>
</gene>
<keyword evidence="3" id="KW-1185">Reference proteome</keyword>
<comment type="caution">
    <text evidence="2">The sequence shown here is derived from an EMBL/GenBank/DDBJ whole genome shotgun (WGS) entry which is preliminary data.</text>
</comment>
<evidence type="ECO:0000313" key="2">
    <source>
        <dbReference type="EMBL" id="TFY57748.1"/>
    </source>
</evidence>
<feature type="compositionally biased region" description="Pro residues" evidence="1">
    <location>
        <begin position="37"/>
        <end position="47"/>
    </location>
</feature>
<reference evidence="2 3" key="1">
    <citation type="submission" date="2019-02" db="EMBL/GenBank/DDBJ databases">
        <title>Genome sequencing of the rare red list fungi Dentipellis fragilis.</title>
        <authorList>
            <person name="Buettner E."/>
            <person name="Kellner H."/>
        </authorList>
    </citation>
    <scope>NUCLEOTIDE SEQUENCE [LARGE SCALE GENOMIC DNA]</scope>
    <source>
        <strain evidence="2 3">DSM 105465</strain>
    </source>
</reference>
<feature type="region of interest" description="Disordered" evidence="1">
    <location>
        <begin position="143"/>
        <end position="189"/>
    </location>
</feature>
<dbReference type="AlphaFoldDB" id="A0A4Y9Y773"/>
<dbReference type="Proteomes" id="UP000298327">
    <property type="component" value="Unassembled WGS sequence"/>
</dbReference>
<organism evidence="2 3">
    <name type="scientific">Dentipellis fragilis</name>
    <dbReference type="NCBI Taxonomy" id="205917"/>
    <lineage>
        <taxon>Eukaryota</taxon>
        <taxon>Fungi</taxon>
        <taxon>Dikarya</taxon>
        <taxon>Basidiomycota</taxon>
        <taxon>Agaricomycotina</taxon>
        <taxon>Agaricomycetes</taxon>
        <taxon>Russulales</taxon>
        <taxon>Hericiaceae</taxon>
        <taxon>Dentipellis</taxon>
    </lineage>
</organism>
<name>A0A4Y9Y773_9AGAM</name>
<feature type="region of interest" description="Disordered" evidence="1">
    <location>
        <begin position="29"/>
        <end position="48"/>
    </location>
</feature>
<feature type="compositionally biased region" description="Basic residues" evidence="1">
    <location>
        <begin position="146"/>
        <end position="155"/>
    </location>
</feature>
<proteinExistence type="predicted"/>
<evidence type="ECO:0000313" key="3">
    <source>
        <dbReference type="Proteomes" id="UP000298327"/>
    </source>
</evidence>
<accession>A0A4Y9Y773</accession>
<feature type="compositionally biased region" description="Low complexity" evidence="1">
    <location>
        <begin position="162"/>
        <end position="173"/>
    </location>
</feature>
<evidence type="ECO:0000256" key="1">
    <source>
        <dbReference type="SAM" id="MobiDB-lite"/>
    </source>
</evidence>
<dbReference type="EMBL" id="SEOQ01000728">
    <property type="protein sequence ID" value="TFY57748.1"/>
    <property type="molecule type" value="Genomic_DNA"/>
</dbReference>
<protein>
    <submittedName>
        <fullName evidence="2">Uncharacterized protein</fullName>
    </submittedName>
</protein>